<proteinExistence type="predicted"/>
<gene>
    <name evidence="1" type="ORF">GLOIN_2v1877683</name>
</gene>
<reference evidence="1 2" key="2">
    <citation type="journal article" date="2018" name="New Phytol.">
        <title>High intraspecific genome diversity in the model arbuscular mycorrhizal symbiont Rhizophagus irregularis.</title>
        <authorList>
            <person name="Chen E.C.H."/>
            <person name="Morin E."/>
            <person name="Beaudet D."/>
            <person name="Noel J."/>
            <person name="Yildirir G."/>
            <person name="Ndikumana S."/>
            <person name="Charron P."/>
            <person name="St-Onge C."/>
            <person name="Giorgi J."/>
            <person name="Kruger M."/>
            <person name="Marton T."/>
            <person name="Ropars J."/>
            <person name="Grigoriev I.V."/>
            <person name="Hainaut M."/>
            <person name="Henrissat B."/>
            <person name="Roux C."/>
            <person name="Martin F."/>
            <person name="Corradi N."/>
        </authorList>
    </citation>
    <scope>NUCLEOTIDE SEQUENCE [LARGE SCALE GENOMIC DNA]</scope>
    <source>
        <strain evidence="1 2">DAOM 197198</strain>
    </source>
</reference>
<name>A0A2P4PV17_RHIID</name>
<dbReference type="AlphaFoldDB" id="A0A2P4PV17"/>
<reference evidence="1 2" key="1">
    <citation type="journal article" date="2013" name="Proc. Natl. Acad. Sci. U.S.A.">
        <title>Genome of an arbuscular mycorrhizal fungus provides insight into the oldest plant symbiosis.</title>
        <authorList>
            <person name="Tisserant E."/>
            <person name="Malbreil M."/>
            <person name="Kuo A."/>
            <person name="Kohler A."/>
            <person name="Symeonidi A."/>
            <person name="Balestrini R."/>
            <person name="Charron P."/>
            <person name="Duensing N."/>
            <person name="Frei Dit Frey N."/>
            <person name="Gianinazzi-Pearson V."/>
            <person name="Gilbert L.B."/>
            <person name="Handa Y."/>
            <person name="Herr J.R."/>
            <person name="Hijri M."/>
            <person name="Koul R."/>
            <person name="Kawaguchi M."/>
            <person name="Krajinski F."/>
            <person name="Lammers P.J."/>
            <person name="Masclaux F.G."/>
            <person name="Murat C."/>
            <person name="Morin E."/>
            <person name="Ndikumana S."/>
            <person name="Pagni M."/>
            <person name="Petitpierre D."/>
            <person name="Requena N."/>
            <person name="Rosikiewicz P."/>
            <person name="Riley R."/>
            <person name="Saito K."/>
            <person name="San Clemente H."/>
            <person name="Shapiro H."/>
            <person name="van Tuinen D."/>
            <person name="Becard G."/>
            <person name="Bonfante P."/>
            <person name="Paszkowski U."/>
            <person name="Shachar-Hill Y.Y."/>
            <person name="Tuskan G.A."/>
            <person name="Young P.W."/>
            <person name="Sanders I.R."/>
            <person name="Henrissat B."/>
            <person name="Rensing S.A."/>
            <person name="Grigoriev I.V."/>
            <person name="Corradi N."/>
            <person name="Roux C."/>
            <person name="Martin F."/>
        </authorList>
    </citation>
    <scope>NUCLEOTIDE SEQUENCE [LARGE SCALE GENOMIC DNA]</scope>
    <source>
        <strain evidence="1 2">DAOM 197198</strain>
    </source>
</reference>
<accession>A0A2P4PV17</accession>
<evidence type="ECO:0000313" key="2">
    <source>
        <dbReference type="Proteomes" id="UP000018888"/>
    </source>
</evidence>
<dbReference type="VEuPathDB" id="FungiDB:RhiirFUN_025702"/>
<protein>
    <submittedName>
        <fullName evidence="1">Uncharacterized protein</fullName>
    </submittedName>
</protein>
<organism evidence="1 2">
    <name type="scientific">Rhizophagus irregularis (strain DAOM 181602 / DAOM 197198 / MUCL 43194)</name>
    <name type="common">Arbuscular mycorrhizal fungus</name>
    <name type="synonym">Glomus intraradices</name>
    <dbReference type="NCBI Taxonomy" id="747089"/>
    <lineage>
        <taxon>Eukaryota</taxon>
        <taxon>Fungi</taxon>
        <taxon>Fungi incertae sedis</taxon>
        <taxon>Mucoromycota</taxon>
        <taxon>Glomeromycotina</taxon>
        <taxon>Glomeromycetes</taxon>
        <taxon>Glomerales</taxon>
        <taxon>Glomeraceae</taxon>
        <taxon>Rhizophagus</taxon>
    </lineage>
</organism>
<comment type="caution">
    <text evidence="1">The sequence shown here is derived from an EMBL/GenBank/DDBJ whole genome shotgun (WGS) entry which is preliminary data.</text>
</comment>
<keyword evidence="2" id="KW-1185">Reference proteome</keyword>
<dbReference type="EMBL" id="AUPC02000139">
    <property type="protein sequence ID" value="POG69216.1"/>
    <property type="molecule type" value="Genomic_DNA"/>
</dbReference>
<dbReference type="Proteomes" id="UP000018888">
    <property type="component" value="Unassembled WGS sequence"/>
</dbReference>
<dbReference type="VEuPathDB" id="FungiDB:RhiirFUN_010042"/>
<sequence>MLRLWPDDNQILQILNNSYQLARELAEFLQMLQPVELPIVINEPKVHEIKSETSEGDESDIPAVLNEVSVIMKHGSAEIFDSDYSDLIFNEGQFQLKRINEKPNNLSIINGGDSGLNSSNSIMPNKARFNINNSIVPDIENANVSRDVPLIKGNYVFVKYRNQMCIGQIIAIYYEAYSNHCFANEPITTLDDISYISLHVYIPIHLDLFSDIVQEGCYILTHHLAFNIFYHILPSGILIEGNILKLLGSSAFLVLRSRFSGSFRFCGHWFFGSLGFAIKGSLALFGSAVKVLRLFFGSVKVLRLSQFCGQGSSALMGIIKYTRWLQ</sequence>
<evidence type="ECO:0000313" key="1">
    <source>
        <dbReference type="EMBL" id="POG69216.1"/>
    </source>
</evidence>